<dbReference type="Proteomes" id="UP001311232">
    <property type="component" value="Unassembled WGS sequence"/>
</dbReference>
<keyword evidence="3" id="KW-1185">Reference proteome</keyword>
<evidence type="ECO:0000313" key="3">
    <source>
        <dbReference type="Proteomes" id="UP001311232"/>
    </source>
</evidence>
<feature type="compositionally biased region" description="Polar residues" evidence="1">
    <location>
        <begin position="74"/>
        <end position="87"/>
    </location>
</feature>
<feature type="compositionally biased region" description="Polar residues" evidence="1">
    <location>
        <begin position="123"/>
        <end position="134"/>
    </location>
</feature>
<proteinExistence type="predicted"/>
<sequence>MKLSAQRSPAPGGSFPPIKSPLRREDGLSEVLATGSTGSGGNFPQCPQLLEQHLHISSLRGVAADSCKPRNWQRKSSATGPSFQPRKSISKAIGCTGPQSQQGAPKSPLIISKWPLFRRGDMQQRSQVRNQTPDSCIKDS</sequence>
<dbReference type="EMBL" id="JAHHUM010002663">
    <property type="protein sequence ID" value="KAK5601591.1"/>
    <property type="molecule type" value="Genomic_DNA"/>
</dbReference>
<accession>A0AAV9QVU0</accession>
<dbReference type="AlphaFoldDB" id="A0AAV9QVU0"/>
<feature type="region of interest" description="Disordered" evidence="1">
    <location>
        <begin position="65"/>
        <end position="140"/>
    </location>
</feature>
<name>A0AAV9QVU0_9TELE</name>
<comment type="caution">
    <text evidence="2">The sequence shown here is derived from an EMBL/GenBank/DDBJ whole genome shotgun (WGS) entry which is preliminary data.</text>
</comment>
<reference evidence="2 3" key="1">
    <citation type="submission" date="2021-06" db="EMBL/GenBank/DDBJ databases">
        <authorList>
            <person name="Palmer J.M."/>
        </authorList>
    </citation>
    <scope>NUCLEOTIDE SEQUENCE [LARGE SCALE GENOMIC DNA]</scope>
    <source>
        <strain evidence="2 3">MEX-2019</strain>
        <tissue evidence="2">Muscle</tissue>
    </source>
</reference>
<organism evidence="2 3">
    <name type="scientific">Crenichthys baileyi</name>
    <name type="common">White River springfish</name>
    <dbReference type="NCBI Taxonomy" id="28760"/>
    <lineage>
        <taxon>Eukaryota</taxon>
        <taxon>Metazoa</taxon>
        <taxon>Chordata</taxon>
        <taxon>Craniata</taxon>
        <taxon>Vertebrata</taxon>
        <taxon>Euteleostomi</taxon>
        <taxon>Actinopterygii</taxon>
        <taxon>Neopterygii</taxon>
        <taxon>Teleostei</taxon>
        <taxon>Neoteleostei</taxon>
        <taxon>Acanthomorphata</taxon>
        <taxon>Ovalentaria</taxon>
        <taxon>Atherinomorphae</taxon>
        <taxon>Cyprinodontiformes</taxon>
        <taxon>Goodeidae</taxon>
        <taxon>Crenichthys</taxon>
    </lineage>
</organism>
<evidence type="ECO:0000313" key="2">
    <source>
        <dbReference type="EMBL" id="KAK5601591.1"/>
    </source>
</evidence>
<feature type="region of interest" description="Disordered" evidence="1">
    <location>
        <begin position="1"/>
        <end position="46"/>
    </location>
</feature>
<protein>
    <submittedName>
        <fullName evidence="2">Uncharacterized protein</fullName>
    </submittedName>
</protein>
<gene>
    <name evidence="2" type="ORF">CRENBAI_023564</name>
</gene>
<evidence type="ECO:0000256" key="1">
    <source>
        <dbReference type="SAM" id="MobiDB-lite"/>
    </source>
</evidence>